<evidence type="ECO:0000313" key="2">
    <source>
        <dbReference type="Proteomes" id="UP001162483"/>
    </source>
</evidence>
<protein>
    <submittedName>
        <fullName evidence="1">Uncharacterized protein</fullName>
    </submittedName>
</protein>
<feature type="non-terminal residue" evidence="1">
    <location>
        <position position="126"/>
    </location>
</feature>
<reference evidence="1" key="1">
    <citation type="submission" date="2023-05" db="EMBL/GenBank/DDBJ databases">
        <authorList>
            <person name="Stuckert A."/>
        </authorList>
    </citation>
    <scope>NUCLEOTIDE SEQUENCE</scope>
</reference>
<accession>A0ABN9BT41</accession>
<organism evidence="1 2">
    <name type="scientific">Staurois parvus</name>
    <dbReference type="NCBI Taxonomy" id="386267"/>
    <lineage>
        <taxon>Eukaryota</taxon>
        <taxon>Metazoa</taxon>
        <taxon>Chordata</taxon>
        <taxon>Craniata</taxon>
        <taxon>Vertebrata</taxon>
        <taxon>Euteleostomi</taxon>
        <taxon>Amphibia</taxon>
        <taxon>Batrachia</taxon>
        <taxon>Anura</taxon>
        <taxon>Neobatrachia</taxon>
        <taxon>Ranoidea</taxon>
        <taxon>Ranidae</taxon>
        <taxon>Staurois</taxon>
    </lineage>
</organism>
<name>A0ABN9BT41_9NEOB</name>
<comment type="caution">
    <text evidence="1">The sequence shown here is derived from an EMBL/GenBank/DDBJ whole genome shotgun (WGS) entry which is preliminary data.</text>
</comment>
<evidence type="ECO:0000313" key="1">
    <source>
        <dbReference type="EMBL" id="CAI9550895.1"/>
    </source>
</evidence>
<proteinExistence type="predicted"/>
<sequence>VCTLGTIQNTGGLCTQQGQIKIRVVGAHSKDSSKHGWSVHTAGTVQNHGRSVRTPGTIQNTGGLCTHQGQFRTRVVGAHSRDSSNTGGRCAQQGQFRTWVVCAHTTGQFMASRDTHGRRLADARQQ</sequence>
<dbReference type="EMBL" id="CATNWA010005856">
    <property type="protein sequence ID" value="CAI9550895.1"/>
    <property type="molecule type" value="Genomic_DNA"/>
</dbReference>
<keyword evidence="2" id="KW-1185">Reference proteome</keyword>
<gene>
    <name evidence="1" type="ORF">SPARVUS_LOCUS3644798</name>
</gene>
<dbReference type="Proteomes" id="UP001162483">
    <property type="component" value="Unassembled WGS sequence"/>
</dbReference>
<feature type="non-terminal residue" evidence="1">
    <location>
        <position position="1"/>
    </location>
</feature>